<comment type="caution">
    <text evidence="3">The sequence shown here is derived from an EMBL/GenBank/DDBJ whole genome shotgun (WGS) entry which is preliminary data.</text>
</comment>
<dbReference type="SUPFAM" id="SSF53335">
    <property type="entry name" value="S-adenosyl-L-methionine-dependent methyltransferases"/>
    <property type="match status" value="1"/>
</dbReference>
<accession>A0A2I0V3Y2</accession>
<keyword evidence="3" id="KW-0489">Methyltransferase</keyword>
<dbReference type="Proteomes" id="UP000234956">
    <property type="component" value="Unassembled WGS sequence"/>
</dbReference>
<evidence type="ECO:0000313" key="3">
    <source>
        <dbReference type="EMBL" id="PKU52996.1"/>
    </source>
</evidence>
<protein>
    <submittedName>
        <fullName evidence="3">SAM-dependent methyltransferase</fullName>
    </submittedName>
</protein>
<gene>
    <name evidence="3" type="ORF">CRI88_01310</name>
</gene>
<dbReference type="PANTHER" id="PTHR32266:SF12">
    <property type="entry name" value="NICOTIANAMINE SYNTHASE 3"/>
    <property type="match status" value="1"/>
</dbReference>
<dbReference type="InterPro" id="IPR029063">
    <property type="entry name" value="SAM-dependent_MTases_sf"/>
</dbReference>
<sequence>MGQVKDIELFLKKLHYFDNKFKLFIYQNKDHLLVDYLELCALIDEYSSFIINHDNETQWNNLGRSIEIVSLVQNLRKNSSVCVQIMEKYRALLLSHEEKEMTDYFRNIGDCIGKEFGGFQVTSQSKVLLIGSGSFPITLLMVAEQTGADVFGIDIDDEAIQLGKHVVNKLGSHLSIQIDKKTVEELAVMEQISHIIFSSTVSRKYDILDQLYDVTNKDVLIAMRYGNGLKSLFNYPMQKVNKNKWHTIEEIIHPQHVFDVVLYQKVQ</sequence>
<dbReference type="Pfam" id="PF03059">
    <property type="entry name" value="NAS"/>
    <property type="match status" value="1"/>
</dbReference>
<dbReference type="PANTHER" id="PTHR32266">
    <property type="entry name" value="NICOTIANAMINE SYNTHASE 3"/>
    <property type="match status" value="1"/>
</dbReference>
<evidence type="ECO:0000256" key="1">
    <source>
        <dbReference type="ARBA" id="ARBA00022679"/>
    </source>
</evidence>
<dbReference type="GO" id="GO:0030410">
    <property type="term" value="F:nicotianamine synthase activity"/>
    <property type="evidence" value="ECO:0007669"/>
    <property type="project" value="InterPro"/>
</dbReference>
<reference evidence="3 4" key="1">
    <citation type="submission" date="2017-10" db="EMBL/GenBank/DDBJ databases">
        <title>Draft genome of Lysinibacillus fusiformis strain Juneja, a laboratory-derived pathogen of Drosophila melanogaster.</title>
        <authorList>
            <person name="Smith B.R."/>
            <person name="Unckless R.L."/>
        </authorList>
    </citation>
    <scope>NUCLEOTIDE SEQUENCE [LARGE SCALE GENOMIC DNA]</scope>
    <source>
        <strain evidence="3 4">Juneja</strain>
    </source>
</reference>
<dbReference type="Gene3D" id="3.40.50.150">
    <property type="entry name" value="Vaccinia Virus protein VP39"/>
    <property type="match status" value="1"/>
</dbReference>
<dbReference type="GO" id="GO:0030418">
    <property type="term" value="P:nicotianamine biosynthetic process"/>
    <property type="evidence" value="ECO:0007669"/>
    <property type="project" value="InterPro"/>
</dbReference>
<keyword evidence="2" id="KW-0949">S-adenosyl-L-methionine</keyword>
<evidence type="ECO:0000256" key="2">
    <source>
        <dbReference type="ARBA" id="ARBA00022691"/>
    </source>
</evidence>
<evidence type="ECO:0000313" key="4">
    <source>
        <dbReference type="Proteomes" id="UP000234956"/>
    </source>
</evidence>
<dbReference type="EMBL" id="PDFK01000001">
    <property type="protein sequence ID" value="PKU52996.1"/>
    <property type="molecule type" value="Genomic_DNA"/>
</dbReference>
<keyword evidence="1 3" id="KW-0808">Transferase</keyword>
<dbReference type="GO" id="GO:0032259">
    <property type="term" value="P:methylation"/>
    <property type="evidence" value="ECO:0007669"/>
    <property type="project" value="UniProtKB-KW"/>
</dbReference>
<dbReference type="AlphaFoldDB" id="A0A2I0V3Y2"/>
<organism evidence="3 4">
    <name type="scientific">Lysinibacillus fusiformis</name>
    <dbReference type="NCBI Taxonomy" id="28031"/>
    <lineage>
        <taxon>Bacteria</taxon>
        <taxon>Bacillati</taxon>
        <taxon>Bacillota</taxon>
        <taxon>Bacilli</taxon>
        <taxon>Bacillales</taxon>
        <taxon>Bacillaceae</taxon>
        <taxon>Lysinibacillus</taxon>
    </lineage>
</organism>
<proteinExistence type="predicted"/>
<dbReference type="InterPro" id="IPR004298">
    <property type="entry name" value="Nicotian_synth"/>
</dbReference>
<dbReference type="GO" id="GO:0008168">
    <property type="term" value="F:methyltransferase activity"/>
    <property type="evidence" value="ECO:0007669"/>
    <property type="project" value="UniProtKB-KW"/>
</dbReference>
<name>A0A2I0V3Y2_9BACI</name>